<keyword evidence="3" id="KW-1185">Reference proteome</keyword>
<feature type="transmembrane region" description="Helical" evidence="1">
    <location>
        <begin position="6"/>
        <end position="26"/>
    </location>
</feature>
<dbReference type="KEGG" id="csty:KN1_13490"/>
<name>A0A8D5ZJD4_9CREN</name>
<dbReference type="EMBL" id="AP024597">
    <property type="protein sequence ID" value="BCU70052.1"/>
    <property type="molecule type" value="Genomic_DNA"/>
</dbReference>
<evidence type="ECO:0000313" key="2">
    <source>
        <dbReference type="EMBL" id="BCU70052.1"/>
    </source>
</evidence>
<keyword evidence="1" id="KW-0472">Membrane</keyword>
<dbReference type="AlphaFoldDB" id="A0A8D5ZJD4"/>
<protein>
    <submittedName>
        <fullName evidence="2">Uncharacterized protein</fullName>
    </submittedName>
</protein>
<dbReference type="RefSeq" id="WP_221290275.1">
    <property type="nucleotide sequence ID" value="NZ_AP024597.1"/>
</dbReference>
<gene>
    <name evidence="2" type="ORF">KN1_13490</name>
</gene>
<feature type="transmembrane region" description="Helical" evidence="1">
    <location>
        <begin position="87"/>
        <end position="106"/>
    </location>
</feature>
<proteinExistence type="predicted"/>
<accession>A0A8D5ZJD4</accession>
<sequence length="285" mass="32058">MSVFNEVLAVLGTIPASVLVYLLTGWAQQRSKRNNIMRLVGYVYRPLYYFINIKFYLLLAYMSMQASITFGTLLILYKPLGVKVNAAVPLGSYFAFAILLIFYVNLDGKRKTVMEKLVKESQYVIPDVDSLYIRWKKVFRGVLGLSIKYFVVILAITLVSTTIVMVIDSGFDQIGLILLSSLLGSLTIIMLLHRFFVYPETEISIFDTDTEIEEKLFELIKDPAYCVCVIDNSGNEYCGNLEGISYGVSIKQGDGTTVNVPYESVSRAKSCPKSRNTSSIPQPYQ</sequence>
<keyword evidence="1" id="KW-1133">Transmembrane helix</keyword>
<feature type="transmembrane region" description="Helical" evidence="1">
    <location>
        <begin position="173"/>
        <end position="192"/>
    </location>
</feature>
<evidence type="ECO:0000256" key="1">
    <source>
        <dbReference type="SAM" id="Phobius"/>
    </source>
</evidence>
<dbReference type="GeneID" id="66163076"/>
<feature type="transmembrane region" description="Helical" evidence="1">
    <location>
        <begin position="142"/>
        <end position="167"/>
    </location>
</feature>
<feature type="transmembrane region" description="Helical" evidence="1">
    <location>
        <begin position="47"/>
        <end position="75"/>
    </location>
</feature>
<keyword evidence="1" id="KW-0812">Transmembrane</keyword>
<dbReference type="Proteomes" id="UP000825123">
    <property type="component" value="Chromosome"/>
</dbReference>
<organism evidence="2 3">
    <name type="scientific">Stygiolobus caldivivus</name>
    <dbReference type="NCBI Taxonomy" id="2824673"/>
    <lineage>
        <taxon>Archaea</taxon>
        <taxon>Thermoproteota</taxon>
        <taxon>Thermoprotei</taxon>
        <taxon>Sulfolobales</taxon>
        <taxon>Sulfolobaceae</taxon>
        <taxon>Stygiolobus</taxon>
    </lineage>
</organism>
<evidence type="ECO:0000313" key="3">
    <source>
        <dbReference type="Proteomes" id="UP000825123"/>
    </source>
</evidence>
<reference evidence="2 3" key="1">
    <citation type="submission" date="2021-04" db="EMBL/GenBank/DDBJ databases">
        <title>Complete genome sequence of Stygiolobus sp. KN-1.</title>
        <authorList>
            <person name="Nakamura K."/>
            <person name="Sakai H."/>
            <person name="Kurosawa N."/>
        </authorList>
    </citation>
    <scope>NUCLEOTIDE SEQUENCE [LARGE SCALE GENOMIC DNA]</scope>
    <source>
        <strain evidence="2 3">KN-1</strain>
    </source>
</reference>